<reference evidence="1" key="1">
    <citation type="submission" date="2021-01" db="EMBL/GenBank/DDBJ databases">
        <title>Whole genome shotgun sequence of Actinocatenispora rupis NBRC 107355.</title>
        <authorList>
            <person name="Komaki H."/>
            <person name="Tamura T."/>
        </authorList>
    </citation>
    <scope>NUCLEOTIDE SEQUENCE</scope>
    <source>
        <strain evidence="1">NBRC 107355</strain>
    </source>
</reference>
<dbReference type="AlphaFoldDB" id="A0A8J3JD90"/>
<comment type="caution">
    <text evidence="1">The sequence shown here is derived from an EMBL/GenBank/DDBJ whole genome shotgun (WGS) entry which is preliminary data.</text>
</comment>
<dbReference type="EMBL" id="BOMB01000030">
    <property type="protein sequence ID" value="GID14322.1"/>
    <property type="molecule type" value="Genomic_DNA"/>
</dbReference>
<keyword evidence="2" id="KW-1185">Reference proteome</keyword>
<protein>
    <recommendedName>
        <fullName evidence="3">DUF4259 domain-containing protein</fullName>
    </recommendedName>
</protein>
<gene>
    <name evidence="1" type="ORF">Aru02nite_52110</name>
</gene>
<accession>A0A8J3JD90</accession>
<evidence type="ECO:0000313" key="2">
    <source>
        <dbReference type="Proteomes" id="UP000612808"/>
    </source>
</evidence>
<proteinExistence type="predicted"/>
<evidence type="ECO:0008006" key="3">
    <source>
        <dbReference type="Google" id="ProtNLM"/>
    </source>
</evidence>
<name>A0A8J3JD90_9ACTN</name>
<dbReference type="Pfam" id="PF14078">
    <property type="entry name" value="DUF4259"/>
    <property type="match status" value="1"/>
</dbReference>
<dbReference type="InterPro" id="IPR025355">
    <property type="entry name" value="DUF4259"/>
</dbReference>
<dbReference type="RefSeq" id="WP_203662147.1">
    <property type="nucleotide sequence ID" value="NZ_BAAAZM010000001.1"/>
</dbReference>
<dbReference type="Proteomes" id="UP000612808">
    <property type="component" value="Unassembled WGS sequence"/>
</dbReference>
<evidence type="ECO:0000313" key="1">
    <source>
        <dbReference type="EMBL" id="GID14322.1"/>
    </source>
</evidence>
<sequence>MGAWDTGVFDNDGAGDLHAELLGAGPEDRAEVLRSAFALPCEGYVEVDEGQRALAAAAVVSAARTGTDLTAYGRRVPAADLPAATPELVALARAAVDRVLGADSEWRELWEEADQLPDALSAVARIHADLT</sequence>
<organism evidence="1 2">
    <name type="scientific">Actinocatenispora rupis</name>
    <dbReference type="NCBI Taxonomy" id="519421"/>
    <lineage>
        <taxon>Bacteria</taxon>
        <taxon>Bacillati</taxon>
        <taxon>Actinomycetota</taxon>
        <taxon>Actinomycetes</taxon>
        <taxon>Micromonosporales</taxon>
        <taxon>Micromonosporaceae</taxon>
        <taxon>Actinocatenispora</taxon>
    </lineage>
</organism>